<dbReference type="InterPro" id="IPR003594">
    <property type="entry name" value="HATPase_dom"/>
</dbReference>
<keyword evidence="9" id="KW-0418">Kinase</keyword>
<reference evidence="15 16" key="1">
    <citation type="submission" date="2012-06" db="EMBL/GenBank/DDBJ databases">
        <title>Complete sequence of Sulfurospirillum barnesii SES-3.</title>
        <authorList>
            <consortium name="US DOE Joint Genome Institute"/>
            <person name="Lucas S."/>
            <person name="Han J."/>
            <person name="Lapidus A."/>
            <person name="Cheng J.-F."/>
            <person name="Goodwin L."/>
            <person name="Pitluck S."/>
            <person name="Peters L."/>
            <person name="Ovchinnikova G."/>
            <person name="Lu M."/>
            <person name="Detter J.C."/>
            <person name="Han C."/>
            <person name="Tapia R."/>
            <person name="Land M."/>
            <person name="Hauser L."/>
            <person name="Kyrpides N."/>
            <person name="Ivanova N."/>
            <person name="Pagani I."/>
            <person name="Stolz J."/>
            <person name="Arkin A."/>
            <person name="Dehal P."/>
            <person name="Oremland R."/>
            <person name="Saltikov C."/>
            <person name="Basu P."/>
            <person name="Hollibaugh J."/>
            <person name="Newman D."/>
            <person name="Stolyar S."/>
            <person name="Hazen T."/>
            <person name="Woyke T."/>
        </authorList>
    </citation>
    <scope>NUCLEOTIDE SEQUENCE [LARGE SCALE GENOMIC DNA]</scope>
    <source>
        <strain evidence="16">ATCC 700032 / DSM 10660 / SES-3</strain>
    </source>
</reference>
<dbReference type="GO" id="GO:0005886">
    <property type="term" value="C:plasma membrane"/>
    <property type="evidence" value="ECO:0007669"/>
    <property type="project" value="UniProtKB-SubCell"/>
</dbReference>
<dbReference type="InterPro" id="IPR003661">
    <property type="entry name" value="HisK_dim/P_dom"/>
</dbReference>
<name>I3XXZ0_SULBS</name>
<protein>
    <recommendedName>
        <fullName evidence="3">histidine kinase</fullName>
        <ecNumber evidence="3">2.7.13.3</ecNumber>
    </recommendedName>
</protein>
<dbReference type="SUPFAM" id="SSF47384">
    <property type="entry name" value="Homodimeric domain of signal transducing histidine kinase"/>
    <property type="match status" value="1"/>
</dbReference>
<dbReference type="PANTHER" id="PTHR45528:SF1">
    <property type="entry name" value="SENSOR HISTIDINE KINASE CPXA"/>
    <property type="match status" value="1"/>
</dbReference>
<evidence type="ECO:0000313" key="15">
    <source>
        <dbReference type="EMBL" id="AFL68814.1"/>
    </source>
</evidence>
<evidence type="ECO:0000256" key="7">
    <source>
        <dbReference type="ARBA" id="ARBA00022692"/>
    </source>
</evidence>
<dbReference type="InterPro" id="IPR013702">
    <property type="entry name" value="FIST_domain_N"/>
</dbReference>
<evidence type="ECO:0000256" key="5">
    <source>
        <dbReference type="ARBA" id="ARBA00022553"/>
    </source>
</evidence>
<evidence type="ECO:0000313" key="16">
    <source>
        <dbReference type="Proteomes" id="UP000006176"/>
    </source>
</evidence>
<evidence type="ECO:0000256" key="9">
    <source>
        <dbReference type="ARBA" id="ARBA00022777"/>
    </source>
</evidence>
<dbReference type="STRING" id="760154.Sulba_1526"/>
<dbReference type="Pfam" id="PF10442">
    <property type="entry name" value="FIST_C"/>
    <property type="match status" value="1"/>
</dbReference>
<dbReference type="InterPro" id="IPR036890">
    <property type="entry name" value="HATPase_C_sf"/>
</dbReference>
<accession>I3XXZ0</accession>
<evidence type="ECO:0000256" key="4">
    <source>
        <dbReference type="ARBA" id="ARBA00022475"/>
    </source>
</evidence>
<dbReference type="Pfam" id="PF08495">
    <property type="entry name" value="FIST"/>
    <property type="match status" value="1"/>
</dbReference>
<keyword evidence="8" id="KW-0547">Nucleotide-binding</keyword>
<evidence type="ECO:0000256" key="1">
    <source>
        <dbReference type="ARBA" id="ARBA00000085"/>
    </source>
</evidence>
<evidence type="ECO:0000256" key="10">
    <source>
        <dbReference type="ARBA" id="ARBA00022840"/>
    </source>
</evidence>
<dbReference type="InterPro" id="IPR019494">
    <property type="entry name" value="FIST_C"/>
</dbReference>
<evidence type="ECO:0000259" key="14">
    <source>
        <dbReference type="PROSITE" id="PS50109"/>
    </source>
</evidence>
<dbReference type="HOGENOM" id="CLU_441236_0_0_7"/>
<dbReference type="SMART" id="SM00387">
    <property type="entry name" value="HATPase_c"/>
    <property type="match status" value="1"/>
</dbReference>
<keyword evidence="11" id="KW-1133">Transmembrane helix</keyword>
<dbReference type="AlphaFoldDB" id="I3XXZ0"/>
<dbReference type="PROSITE" id="PS50109">
    <property type="entry name" value="HIS_KIN"/>
    <property type="match status" value="1"/>
</dbReference>
<evidence type="ECO:0000256" key="12">
    <source>
        <dbReference type="ARBA" id="ARBA00023012"/>
    </source>
</evidence>
<dbReference type="InterPro" id="IPR050398">
    <property type="entry name" value="HssS/ArlS-like"/>
</dbReference>
<dbReference type="KEGG" id="sba:Sulba_1526"/>
<comment type="catalytic activity">
    <reaction evidence="1">
        <text>ATP + protein L-histidine = ADP + protein N-phospho-L-histidine.</text>
        <dbReference type="EC" id="2.7.13.3"/>
    </reaction>
</comment>
<keyword evidence="10" id="KW-0067">ATP-binding</keyword>
<evidence type="ECO:0000256" key="13">
    <source>
        <dbReference type="ARBA" id="ARBA00023136"/>
    </source>
</evidence>
<keyword evidence="6" id="KW-0808">Transferase</keyword>
<evidence type="ECO:0000256" key="11">
    <source>
        <dbReference type="ARBA" id="ARBA00022989"/>
    </source>
</evidence>
<dbReference type="InterPro" id="IPR036097">
    <property type="entry name" value="HisK_dim/P_sf"/>
</dbReference>
<evidence type="ECO:0000256" key="8">
    <source>
        <dbReference type="ARBA" id="ARBA00022741"/>
    </source>
</evidence>
<evidence type="ECO:0000256" key="3">
    <source>
        <dbReference type="ARBA" id="ARBA00012438"/>
    </source>
</evidence>
<dbReference type="Pfam" id="PF00512">
    <property type="entry name" value="HisKA"/>
    <property type="match status" value="1"/>
</dbReference>
<dbReference type="Gene3D" id="3.30.565.10">
    <property type="entry name" value="Histidine kinase-like ATPase, C-terminal domain"/>
    <property type="match status" value="1"/>
</dbReference>
<dbReference type="EC" id="2.7.13.3" evidence="3"/>
<dbReference type="Pfam" id="PF02518">
    <property type="entry name" value="HATPase_c"/>
    <property type="match status" value="1"/>
</dbReference>
<dbReference type="eggNOG" id="COG3287">
    <property type="taxonomic scope" value="Bacteria"/>
</dbReference>
<keyword evidence="5" id="KW-0597">Phosphoprotein</keyword>
<dbReference type="GO" id="GO:0005524">
    <property type="term" value="F:ATP binding"/>
    <property type="evidence" value="ECO:0007669"/>
    <property type="project" value="UniProtKB-KW"/>
</dbReference>
<dbReference type="Gene3D" id="1.10.287.130">
    <property type="match status" value="1"/>
</dbReference>
<proteinExistence type="predicted"/>
<keyword evidence="16" id="KW-1185">Reference proteome</keyword>
<evidence type="ECO:0000256" key="2">
    <source>
        <dbReference type="ARBA" id="ARBA00004651"/>
    </source>
</evidence>
<dbReference type="GO" id="GO:0000155">
    <property type="term" value="F:phosphorelay sensor kinase activity"/>
    <property type="evidence" value="ECO:0007669"/>
    <property type="project" value="InterPro"/>
</dbReference>
<dbReference type="CDD" id="cd00082">
    <property type="entry name" value="HisKA"/>
    <property type="match status" value="1"/>
</dbReference>
<dbReference type="SMART" id="SM00897">
    <property type="entry name" value="FIST"/>
    <property type="match status" value="1"/>
</dbReference>
<dbReference type="SUPFAM" id="SSF55874">
    <property type="entry name" value="ATPase domain of HSP90 chaperone/DNA topoisomerase II/histidine kinase"/>
    <property type="match status" value="1"/>
</dbReference>
<keyword evidence="4" id="KW-1003">Cell membrane</keyword>
<keyword evidence="13" id="KW-0472">Membrane</keyword>
<dbReference type="SMART" id="SM01204">
    <property type="entry name" value="FIST_C"/>
    <property type="match status" value="1"/>
</dbReference>
<dbReference type="SMART" id="SM00388">
    <property type="entry name" value="HisKA"/>
    <property type="match status" value="1"/>
</dbReference>
<evidence type="ECO:0000256" key="6">
    <source>
        <dbReference type="ARBA" id="ARBA00022679"/>
    </source>
</evidence>
<dbReference type="PATRIC" id="fig|760154.4.peg.1530"/>
<sequence length="640" mass="72829">MLMLSLKKGMQMKTYNYCYEEGLLEDLIDFSIMKNEKNILVQIFCGQEKQTLDYVSKTILKHLPNAICIGTTTDGEVYGASITTLKTIISVSIFEKTFLKTAFANDEDSFQCGINIASNLVTPQTKLLILFSDGTHMNAEEFLKGVESFDASIPICGGMAGDNGKFEQTYIVSQNTLLSAGVVGVSLNSDVLHVATDFKFDWKPIGLTHTITKVKENRVYLIDDTLASHFYDKYLGSDFSQTEFPLILEKNGVTMARAVIAKHEDGSLSYSGNLEEGDQVRIGFGDAESLMKDPIEVLDNLHTINVESFYIFSCMARRRFMPFLIKLGIGSFSKIAPASGFFTYSEFYHHNGSNKLLNQTLTVVALSESTKPLSLSKPTAHEDSKKNTSYSKTIQSLTHLIEQSARDYDEQSKRLEEQMNYSKNLLASHKQFLRYTVHEMNTPLSVIMSNIELYEMECGRSVYLENIEVAVKSIFSMYDDLSYLVRKDHVHYPKYKIDLVDYIRSRIDFFAQVANIAKSLFIFTSNCEKAIIFFNETKLQRIIDNNLTNAIKYTFENKDILVSLKQEDGRYLFCITSHSRKIQKPEKIFEEYYREEKAQDGFGLGLNLVKRICKEENVTISLQSDENQTSFCYEFKVNAT</sequence>
<keyword evidence="7" id="KW-0812">Transmembrane</keyword>
<dbReference type="EMBL" id="CP003333">
    <property type="protein sequence ID" value="AFL68814.1"/>
    <property type="molecule type" value="Genomic_DNA"/>
</dbReference>
<organism evidence="15 16">
    <name type="scientific">Sulfurospirillum barnesii (strain ATCC 700032 / DSM 10660 / SES-3)</name>
    <dbReference type="NCBI Taxonomy" id="760154"/>
    <lineage>
        <taxon>Bacteria</taxon>
        <taxon>Pseudomonadati</taxon>
        <taxon>Campylobacterota</taxon>
        <taxon>Epsilonproteobacteria</taxon>
        <taxon>Campylobacterales</taxon>
        <taxon>Sulfurospirillaceae</taxon>
        <taxon>Sulfurospirillum</taxon>
    </lineage>
</organism>
<dbReference type="InterPro" id="IPR005467">
    <property type="entry name" value="His_kinase_dom"/>
</dbReference>
<dbReference type="Proteomes" id="UP000006176">
    <property type="component" value="Chromosome"/>
</dbReference>
<feature type="domain" description="Histidine kinase" evidence="14">
    <location>
        <begin position="435"/>
        <end position="639"/>
    </location>
</feature>
<comment type="subcellular location">
    <subcellularLocation>
        <location evidence="2">Cell membrane</location>
        <topology evidence="2">Multi-pass membrane protein</topology>
    </subcellularLocation>
</comment>
<dbReference type="PANTHER" id="PTHR45528">
    <property type="entry name" value="SENSOR HISTIDINE KINASE CPXA"/>
    <property type="match status" value="1"/>
</dbReference>
<gene>
    <name evidence="15" type="ordered locus">Sulba_1526</name>
</gene>
<keyword evidence="12" id="KW-0902">Two-component regulatory system</keyword>
<dbReference type="eggNOG" id="COG0642">
    <property type="taxonomic scope" value="Bacteria"/>
</dbReference>